<dbReference type="InterPro" id="IPR035965">
    <property type="entry name" value="PAS-like_dom_sf"/>
</dbReference>
<evidence type="ECO:0000256" key="3">
    <source>
        <dbReference type="ARBA" id="ARBA00022553"/>
    </source>
</evidence>
<dbReference type="CDD" id="cd00130">
    <property type="entry name" value="PAS"/>
    <property type="match status" value="3"/>
</dbReference>
<dbReference type="PROSITE" id="PS50112">
    <property type="entry name" value="PAS"/>
    <property type="match status" value="1"/>
</dbReference>
<protein>
    <recommendedName>
        <fullName evidence="2">histidine kinase</fullName>
        <ecNumber evidence="2">2.7.13.3</ecNumber>
    </recommendedName>
</protein>
<dbReference type="AlphaFoldDB" id="A0A0M6Y2M2"/>
<dbReference type="STRING" id="187304.B0E33_09405"/>
<dbReference type="SUPFAM" id="SSF55874">
    <property type="entry name" value="ATPase domain of HSP90 chaperone/DNA topoisomerase II/histidine kinase"/>
    <property type="match status" value="1"/>
</dbReference>
<evidence type="ECO:0000256" key="7">
    <source>
        <dbReference type="ARBA" id="ARBA00022840"/>
    </source>
</evidence>
<name>A0A0M6Y2M2_9HYPH</name>
<dbReference type="Gene3D" id="1.10.287.130">
    <property type="match status" value="1"/>
</dbReference>
<dbReference type="GO" id="GO:0000155">
    <property type="term" value="F:phosphorelay sensor kinase activity"/>
    <property type="evidence" value="ECO:0007669"/>
    <property type="project" value="InterPro"/>
</dbReference>
<evidence type="ECO:0000313" key="12">
    <source>
        <dbReference type="Proteomes" id="UP000048926"/>
    </source>
</evidence>
<feature type="domain" description="Histidine kinase" evidence="9">
    <location>
        <begin position="478"/>
        <end position="693"/>
    </location>
</feature>
<comment type="catalytic activity">
    <reaction evidence="1">
        <text>ATP + protein L-histidine = ADP + protein N-phospho-L-histidine.</text>
        <dbReference type="EC" id="2.7.13.3"/>
    </reaction>
</comment>
<dbReference type="InterPro" id="IPR000014">
    <property type="entry name" value="PAS"/>
</dbReference>
<dbReference type="Gene3D" id="3.30.450.20">
    <property type="entry name" value="PAS domain"/>
    <property type="match status" value="3"/>
</dbReference>
<dbReference type="InterPro" id="IPR036097">
    <property type="entry name" value="HisK_dim/P_sf"/>
</dbReference>
<feature type="domain" description="PAS" evidence="10">
    <location>
        <begin position="14"/>
        <end position="89"/>
    </location>
</feature>
<dbReference type="PANTHER" id="PTHR43065">
    <property type="entry name" value="SENSOR HISTIDINE KINASE"/>
    <property type="match status" value="1"/>
</dbReference>
<keyword evidence="7" id="KW-0067">ATP-binding</keyword>
<dbReference type="Gene3D" id="3.30.565.10">
    <property type="entry name" value="Histidine kinase-like ATPase, C-terminal domain"/>
    <property type="match status" value="1"/>
</dbReference>
<dbReference type="NCBIfam" id="TIGR00229">
    <property type="entry name" value="sensory_box"/>
    <property type="match status" value="3"/>
</dbReference>
<reference evidence="12" key="1">
    <citation type="submission" date="2015-07" db="EMBL/GenBank/DDBJ databases">
        <authorList>
            <person name="Rodrigo-Torres Lidia"/>
            <person name="Arahal R.David."/>
        </authorList>
    </citation>
    <scope>NUCLEOTIDE SEQUENCE [LARGE SCALE GENOMIC DNA]</scope>
    <source>
        <strain evidence="12">CECT 4801</strain>
    </source>
</reference>
<keyword evidence="3" id="KW-0597">Phosphoprotein</keyword>
<dbReference type="Pfam" id="PF08448">
    <property type="entry name" value="PAS_4"/>
    <property type="match status" value="1"/>
</dbReference>
<dbReference type="InterPro" id="IPR005467">
    <property type="entry name" value="His_kinase_dom"/>
</dbReference>
<dbReference type="PANTHER" id="PTHR43065:SF10">
    <property type="entry name" value="PEROXIDE STRESS-ACTIVATED HISTIDINE KINASE MAK3"/>
    <property type="match status" value="1"/>
</dbReference>
<dbReference type="Pfam" id="PF13426">
    <property type="entry name" value="PAS_9"/>
    <property type="match status" value="2"/>
</dbReference>
<dbReference type="EC" id="2.7.13.3" evidence="2"/>
<evidence type="ECO:0000256" key="2">
    <source>
        <dbReference type="ARBA" id="ARBA00012438"/>
    </source>
</evidence>
<dbReference type="GO" id="GO:0005524">
    <property type="term" value="F:ATP binding"/>
    <property type="evidence" value="ECO:0007669"/>
    <property type="project" value="UniProtKB-KW"/>
</dbReference>
<evidence type="ECO:0000259" key="9">
    <source>
        <dbReference type="PROSITE" id="PS50109"/>
    </source>
</evidence>
<dbReference type="Pfam" id="PF02518">
    <property type="entry name" value="HATPase_c"/>
    <property type="match status" value="1"/>
</dbReference>
<keyword evidence="12" id="KW-1185">Reference proteome</keyword>
<dbReference type="InterPro" id="IPR036890">
    <property type="entry name" value="HATPase_C_sf"/>
</dbReference>
<keyword evidence="4 11" id="KW-0808">Transferase</keyword>
<dbReference type="RefSeq" id="WP_055657100.1">
    <property type="nucleotide sequence ID" value="NZ_CXST01000002.1"/>
</dbReference>
<keyword evidence="6" id="KW-0418">Kinase</keyword>
<dbReference type="SUPFAM" id="SSF55785">
    <property type="entry name" value="PYP-like sensor domain (PAS domain)"/>
    <property type="match status" value="3"/>
</dbReference>
<dbReference type="SMART" id="SM00091">
    <property type="entry name" value="PAS"/>
    <property type="match status" value="3"/>
</dbReference>
<dbReference type="Proteomes" id="UP000048926">
    <property type="component" value="Unassembled WGS sequence"/>
</dbReference>
<dbReference type="OrthoDB" id="9795133at2"/>
<dbReference type="InterPro" id="IPR013656">
    <property type="entry name" value="PAS_4"/>
</dbReference>
<dbReference type="InterPro" id="IPR004358">
    <property type="entry name" value="Sig_transdc_His_kin-like_C"/>
</dbReference>
<accession>A0A0M6Y2M2</accession>
<keyword evidence="8" id="KW-0902">Two-component regulatory system</keyword>
<sequence>MLEGPIPLSELQRPDAAATALLDHAPQSVVLCDRTWRIVYWNRASETLYGWTSAQVLGQELNTLLQSRHPQPVQALQQTFATHRAWDGDLERTTASGNTLAVETTWAMVPAADGQSEWIIEYGRDITALSDAEISVRTLTHQYTNVFQAMAASFWELDFTEVRQMIGGLLQSGVTDLAAYFQNHPKFIDEAIARTTILDVNDATVRLFGGKDRDGMIGRNISPFWPQESRTIYARSLLAALRREPNLQTETRLSTLDGQLIDALFTVCWPEGHHGRGSVLVGVIDLTDRVKAEEELRQSELRFRDLFQAMSTALFQLDTAGLLGFYDDLHARGITDMGAHLDDHPEDLRRAMEGCLIVEVNTAALKILGAETAEDLIGQTVSRFWPASGEEAFRAVLQHSFASATPFEVRARNCRLDGSEFDTMFLVNASPILRARKMTLVGLVDITDEVEAKSALQKLQAEFAHASRLSVLGELAASIAHEVNQPLAAIAANGSAAGRWLKRPDPDLEELMAINEAMVCDARRAADIVSRIRSMATKRETQQLAASVNRIIEEALVFLAHELQAHGTNTRTALKDGLPDVLVDRVQIQQVVVNLILNAVQELARKNIPFPLIEVTTSRVDNRVVIRVEDTGAGIPAEMRERIFESFYTTKQTGLGIGLSICRNIVEGHGGRILADGSPLGGARFQVELPVASAAVQT</sequence>
<dbReference type="SMART" id="SM00388">
    <property type="entry name" value="HisKA"/>
    <property type="match status" value="1"/>
</dbReference>
<dbReference type="EMBL" id="CXST01000002">
    <property type="protein sequence ID" value="CTQ44332.1"/>
    <property type="molecule type" value="Genomic_DNA"/>
</dbReference>
<evidence type="ECO:0000256" key="8">
    <source>
        <dbReference type="ARBA" id="ARBA00023012"/>
    </source>
</evidence>
<dbReference type="PRINTS" id="PR00344">
    <property type="entry name" value="BCTRLSENSOR"/>
</dbReference>
<gene>
    <name evidence="11" type="primary">fixL_1</name>
    <name evidence="11" type="ORF">LAL4801_02775</name>
</gene>
<evidence type="ECO:0000256" key="5">
    <source>
        <dbReference type="ARBA" id="ARBA00022741"/>
    </source>
</evidence>
<keyword evidence="5" id="KW-0547">Nucleotide-binding</keyword>
<evidence type="ECO:0000256" key="1">
    <source>
        <dbReference type="ARBA" id="ARBA00000085"/>
    </source>
</evidence>
<dbReference type="InterPro" id="IPR003661">
    <property type="entry name" value="HisK_dim/P_dom"/>
</dbReference>
<dbReference type="PROSITE" id="PS50109">
    <property type="entry name" value="HIS_KIN"/>
    <property type="match status" value="1"/>
</dbReference>
<dbReference type="SMART" id="SM00387">
    <property type="entry name" value="HATPase_c"/>
    <property type="match status" value="1"/>
</dbReference>
<organism evidence="11 12">
    <name type="scientific">Roseibium aggregatum</name>
    <dbReference type="NCBI Taxonomy" id="187304"/>
    <lineage>
        <taxon>Bacteria</taxon>
        <taxon>Pseudomonadati</taxon>
        <taxon>Pseudomonadota</taxon>
        <taxon>Alphaproteobacteria</taxon>
        <taxon>Hyphomicrobiales</taxon>
        <taxon>Stappiaceae</taxon>
        <taxon>Roseibium</taxon>
    </lineage>
</organism>
<evidence type="ECO:0000256" key="4">
    <source>
        <dbReference type="ARBA" id="ARBA00022679"/>
    </source>
</evidence>
<evidence type="ECO:0000313" key="11">
    <source>
        <dbReference type="EMBL" id="CTQ44332.1"/>
    </source>
</evidence>
<evidence type="ECO:0000256" key="6">
    <source>
        <dbReference type="ARBA" id="ARBA00022777"/>
    </source>
</evidence>
<evidence type="ECO:0000259" key="10">
    <source>
        <dbReference type="PROSITE" id="PS50112"/>
    </source>
</evidence>
<dbReference type="SUPFAM" id="SSF47384">
    <property type="entry name" value="Homodimeric domain of signal transducing histidine kinase"/>
    <property type="match status" value="1"/>
</dbReference>
<proteinExistence type="predicted"/>
<dbReference type="InterPro" id="IPR003594">
    <property type="entry name" value="HATPase_dom"/>
</dbReference>